<dbReference type="AlphaFoldDB" id="A0A8J2MMJ7"/>
<protein>
    <submittedName>
        <fullName evidence="1">Uncharacterized protein</fullName>
    </submittedName>
</protein>
<comment type="caution">
    <text evidence="1">The sequence shown here is derived from an EMBL/GenBank/DDBJ whole genome shotgun (WGS) entry which is preliminary data.</text>
</comment>
<proteinExistence type="predicted"/>
<sequence length="183" mass="21406">MIKRYGNSKVLILKSLIKAGANINETSESAGTKLKFLRMVNTYGEINIVVYLVDSFELDFMLVDYEILETVIKLHPTLLSKEQLEDQQFMVKLKRIFMNQLINHARNEDVRALCSRDYADKCPMYSTMIKKRVDTAVKRSKLLEKSSEKIFILLKTLPFQCCQKILTYFDDNPWRFGNIQYSI</sequence>
<keyword evidence="2" id="KW-1185">Reference proteome</keyword>
<accession>A0A8J2MMJ7</accession>
<reference evidence="1" key="1">
    <citation type="submission" date="2021-04" db="EMBL/GenBank/DDBJ databases">
        <authorList>
            <person name="Chebbi M.A.C M."/>
        </authorList>
    </citation>
    <scope>NUCLEOTIDE SEQUENCE</scope>
</reference>
<name>A0A8J2MMJ7_COTCN</name>
<dbReference type="EMBL" id="CAJNRD030001121">
    <property type="protein sequence ID" value="CAG5097967.1"/>
    <property type="molecule type" value="Genomic_DNA"/>
</dbReference>
<gene>
    <name evidence="1" type="ORF">HICCMSTLAB_LOCUS8967</name>
</gene>
<organism evidence="1 2">
    <name type="scientific">Cotesia congregata</name>
    <name type="common">Parasitoid wasp</name>
    <name type="synonym">Apanteles congregatus</name>
    <dbReference type="NCBI Taxonomy" id="51543"/>
    <lineage>
        <taxon>Eukaryota</taxon>
        <taxon>Metazoa</taxon>
        <taxon>Ecdysozoa</taxon>
        <taxon>Arthropoda</taxon>
        <taxon>Hexapoda</taxon>
        <taxon>Insecta</taxon>
        <taxon>Pterygota</taxon>
        <taxon>Neoptera</taxon>
        <taxon>Endopterygota</taxon>
        <taxon>Hymenoptera</taxon>
        <taxon>Apocrita</taxon>
        <taxon>Ichneumonoidea</taxon>
        <taxon>Braconidae</taxon>
        <taxon>Microgastrinae</taxon>
        <taxon>Cotesia</taxon>
    </lineage>
</organism>
<evidence type="ECO:0000313" key="1">
    <source>
        <dbReference type="EMBL" id="CAG5097967.1"/>
    </source>
</evidence>
<dbReference type="Proteomes" id="UP000786811">
    <property type="component" value="Unassembled WGS sequence"/>
</dbReference>
<evidence type="ECO:0000313" key="2">
    <source>
        <dbReference type="Proteomes" id="UP000786811"/>
    </source>
</evidence>